<feature type="domain" description="PRD" evidence="2">
    <location>
        <begin position="171"/>
        <end position="281"/>
    </location>
</feature>
<keyword evidence="4" id="KW-1185">Reference proteome</keyword>
<evidence type="ECO:0000259" key="2">
    <source>
        <dbReference type="PROSITE" id="PS51372"/>
    </source>
</evidence>
<dbReference type="PANTHER" id="PTHR30185:SF15">
    <property type="entry name" value="CRYPTIC BETA-GLUCOSIDE BGL OPERON ANTITERMINATOR"/>
    <property type="match status" value="1"/>
</dbReference>
<dbReference type="Gene3D" id="1.10.1790.10">
    <property type="entry name" value="PRD domain"/>
    <property type="match status" value="2"/>
</dbReference>
<dbReference type="Pfam" id="PF00874">
    <property type="entry name" value="PRD"/>
    <property type="match status" value="2"/>
</dbReference>
<dbReference type="Pfam" id="PF03123">
    <property type="entry name" value="CAT_RBD"/>
    <property type="match status" value="1"/>
</dbReference>
<dbReference type="InterPro" id="IPR036650">
    <property type="entry name" value="CAT_RNA-bd_dom_sf"/>
</dbReference>
<reference evidence="3 4" key="1">
    <citation type="submission" date="2020-08" db="EMBL/GenBank/DDBJ databases">
        <authorList>
            <person name="Liu C."/>
            <person name="Sun Q."/>
        </authorList>
    </citation>
    <scope>NUCLEOTIDE SEQUENCE [LARGE SCALE GENOMIC DNA]</scope>
    <source>
        <strain evidence="3 4">NSJ-61</strain>
    </source>
</reference>
<dbReference type="RefSeq" id="WP_117454518.1">
    <property type="nucleotide sequence ID" value="NZ_CP060636.1"/>
</dbReference>
<protein>
    <submittedName>
        <fullName evidence="3">PRD domain-containing protein</fullName>
    </submittedName>
</protein>
<dbReference type="SUPFAM" id="SSF50151">
    <property type="entry name" value="SacY-like RNA-binding domain"/>
    <property type="match status" value="1"/>
</dbReference>
<sequence>MIIQKIFNNNACMVEDENENEIILMGKGIAFQKKQGDKVDETKIQKRFVFDTTELNQKFSQLFDEIPVKYLELTDSIVDMVQNELQVKLDPNIYIALTDHISYAVNRYEREEKLKNVLLWEIKKFYPKEFKLAMKALDMIEYETHVQLDEDEAGYIAMHFVNAQHDGEEMNQTIAVTKIVEDILQIVEFHYQFKLDEDSMNYMRFVTHIRYFARRLFSNDIAQTQDEMLFEQIKDRYPESYKCTVKVKRYIEELYHISISREEMVYFMLHINRVCNRAISQSS</sequence>
<accession>A0A7G9GRC0</accession>
<dbReference type="InterPro" id="IPR050661">
    <property type="entry name" value="BglG_antiterminators"/>
</dbReference>
<keyword evidence="1" id="KW-0677">Repeat</keyword>
<dbReference type="EMBL" id="CP060636">
    <property type="protein sequence ID" value="QNM13352.1"/>
    <property type="molecule type" value="Genomic_DNA"/>
</dbReference>
<feature type="domain" description="PRD" evidence="2">
    <location>
        <begin position="65"/>
        <end position="170"/>
    </location>
</feature>
<dbReference type="PANTHER" id="PTHR30185">
    <property type="entry name" value="CRYPTIC BETA-GLUCOSIDE BGL OPERON ANTITERMINATOR"/>
    <property type="match status" value="1"/>
</dbReference>
<dbReference type="GO" id="GO:0006355">
    <property type="term" value="P:regulation of DNA-templated transcription"/>
    <property type="evidence" value="ECO:0007669"/>
    <property type="project" value="InterPro"/>
</dbReference>
<dbReference type="NCBIfam" id="NF046042">
    <property type="entry name" value="LicT"/>
    <property type="match status" value="1"/>
</dbReference>
<dbReference type="AlphaFoldDB" id="A0A7G9GRC0"/>
<dbReference type="PROSITE" id="PS51372">
    <property type="entry name" value="PRD_2"/>
    <property type="match status" value="2"/>
</dbReference>
<name>A0A7G9GRC0_9FIRM</name>
<dbReference type="InterPro" id="IPR004341">
    <property type="entry name" value="CAT_RNA-bd_dom"/>
</dbReference>
<dbReference type="KEGG" id="ehn:H9Q80_05205"/>
<proteinExistence type="predicted"/>
<dbReference type="Gene3D" id="2.30.24.10">
    <property type="entry name" value="CAT RNA-binding domain"/>
    <property type="match status" value="1"/>
</dbReference>
<dbReference type="InterPro" id="IPR036634">
    <property type="entry name" value="PRD_sf"/>
</dbReference>
<dbReference type="SUPFAM" id="SSF63520">
    <property type="entry name" value="PTS-regulatory domain, PRD"/>
    <property type="match status" value="2"/>
</dbReference>
<dbReference type="InterPro" id="IPR011608">
    <property type="entry name" value="PRD"/>
</dbReference>
<evidence type="ECO:0000256" key="1">
    <source>
        <dbReference type="ARBA" id="ARBA00022737"/>
    </source>
</evidence>
<dbReference type="Proteomes" id="UP000515856">
    <property type="component" value="Chromosome"/>
</dbReference>
<evidence type="ECO:0000313" key="3">
    <source>
        <dbReference type="EMBL" id="QNM13352.1"/>
    </source>
</evidence>
<organism evidence="3 4">
    <name type="scientific">[Eubacterium] hominis</name>
    <dbReference type="NCBI Taxonomy" id="2764325"/>
    <lineage>
        <taxon>Bacteria</taxon>
        <taxon>Bacillati</taxon>
        <taxon>Bacillota</taxon>
        <taxon>Erysipelotrichia</taxon>
        <taxon>Erysipelotrichales</taxon>
        <taxon>Erysipelotrichaceae</taxon>
        <taxon>Amedibacillus</taxon>
    </lineage>
</organism>
<evidence type="ECO:0000313" key="4">
    <source>
        <dbReference type="Proteomes" id="UP000515856"/>
    </source>
</evidence>
<dbReference type="GO" id="GO:0003723">
    <property type="term" value="F:RNA binding"/>
    <property type="evidence" value="ECO:0007669"/>
    <property type="project" value="InterPro"/>
</dbReference>
<gene>
    <name evidence="3" type="ORF">H9Q80_05205</name>
</gene>
<dbReference type="SMART" id="SM01061">
    <property type="entry name" value="CAT_RBD"/>
    <property type="match status" value="1"/>
</dbReference>